<evidence type="ECO:0000313" key="3">
    <source>
        <dbReference type="EMBL" id="KAG5654365.1"/>
    </source>
</evidence>
<gene>
    <name evidence="3" type="ORF">H0H81_003823</name>
</gene>
<evidence type="ECO:0000259" key="2">
    <source>
        <dbReference type="Pfam" id="PF22998"/>
    </source>
</evidence>
<feature type="domain" description="LYC1 C-terminal" evidence="2">
    <location>
        <begin position="183"/>
        <end position="361"/>
    </location>
</feature>
<dbReference type="OrthoDB" id="2020070at2759"/>
<dbReference type="EMBL" id="JABCKI010000010">
    <property type="protein sequence ID" value="KAG5654365.1"/>
    <property type="molecule type" value="Genomic_DNA"/>
</dbReference>
<protein>
    <recommendedName>
        <fullName evidence="2">LYC1 C-terminal domain-containing protein</fullName>
    </recommendedName>
</protein>
<dbReference type="Pfam" id="PF22998">
    <property type="entry name" value="GNAT_LYC1-like"/>
    <property type="match status" value="1"/>
</dbReference>
<keyword evidence="4" id="KW-1185">Reference proteome</keyword>
<name>A0A9P7GS27_9AGAR</name>
<dbReference type="Proteomes" id="UP000717328">
    <property type="component" value="Unassembled WGS sequence"/>
</dbReference>
<reference evidence="3" key="1">
    <citation type="submission" date="2021-02" db="EMBL/GenBank/DDBJ databases">
        <authorList>
            <person name="Nieuwenhuis M."/>
            <person name="Van De Peppel L.J.J."/>
        </authorList>
    </citation>
    <scope>NUCLEOTIDE SEQUENCE</scope>
    <source>
        <strain evidence="3">D49</strain>
    </source>
</reference>
<dbReference type="Gene3D" id="3.90.550.10">
    <property type="entry name" value="Spore Coat Polysaccharide Biosynthesis Protein SpsA, Chain A"/>
    <property type="match status" value="1"/>
</dbReference>
<sequence length="1209" mass="134874">MAIQVSSLSLFPATYEQVIESRRRTSVSWGKGMTIEEYLQRDAFTDRHENARDGKLITWFRREGIVKVHGAGSIETPKKVICYGIASVFTPVHLRGRGYARHMMNLLHWVIADASLLPKYFPKEWGAPPHRVPRAGDGWFSALWSDVGKEFYQRCGPTQDCDGWVARGSVSTIWDVDANTILDTESEQWKWLDESGVLDLWEKDAKHIAQTIKLPPGYNVASSFLPNLGVTAFQHRRNQYFLDKFTPPIQHWGVATSSPVLETLPRAYATWTFDARQTPTTLLITRLNCLPEDFADLFAAIQGVAKRHGMDRIEIYNMPDELKTVADGFGAITFERDEHIPAFKWYGEEHQDKVAWMFNESTVGSRMEEVTGVLKAIIEDVITDGLPGVPDTFVTVLNKPSDNEDKKKLLSSGIEDLEIFVFYRLMDLLPLPMGRLPFIKVSEALRGPDVTEKELADEFRRTLQNLRTGVINVAQLQVDDVLGIASAATIPEDTLTAILPVTQASIYSLEESLIPLLAPSRLREIVILCPRSITAHTRSILRKLVASEPSAPDISLQVPDMGPTGVLHAATQVSTEWVLLLDEEGLADESHQSRETLLNPPPTSLPYGPRGVRISVDNTTTNLARTKDVQPASYLLPPFVMPTYLALPQPAKNHVWAALGQHVALGANTTGGLETGGIVFASTTPEPTVLEEAFFDSDSSFFEEELRKDDYKSGYDSAPLFSRDSGLFVILLPRLEDLWNLSSLACALQNKRHRVKAFIYDEDQDYRKVGHLSLKHCALKYAFLSSNTMCSLELGRDQAGLARLQADVILALHEEQNGAMITEAPGIDLKGASIVQLSRSNLHHSVWMSSLSLQEWKNWHKPRIDISIITNNRPRSLERLLSSLAQGLYFGDTVDLRVNLEHSADRHTMQIAENLSWAQGTVFLHHRTVQGGLLPAVVESWYPRSNDTYGLLLEDDVELSPLFYAWAKIYGAARNRSPCMFGISLYQQKNVELPPEGRRPFNARALFAASGLPHANTPYLSPIPCSWGAVYFPEHWREFHAYLAMRLPSKLRPGTGTGLRLGPTQVVVPDVRSNRWAHSWKKYFIELVYLRGYVMLYPNFAEFASLSTNHVEVGAHVRVRTREKQQQFVVPLMPLPVGGSAGAGGVLELPGGTLPAWDAMPVLNLTGSLTTLVSLVDTGLARRAYLTGCTDTPAPYDVDALLCATRPEE</sequence>
<dbReference type="InterPro" id="IPR029044">
    <property type="entry name" value="Nucleotide-diphossugar_trans"/>
</dbReference>
<proteinExistence type="predicted"/>
<evidence type="ECO:0000313" key="4">
    <source>
        <dbReference type="Proteomes" id="UP000717328"/>
    </source>
</evidence>
<dbReference type="InterPro" id="IPR055100">
    <property type="entry name" value="GNAT_LYC1-like"/>
</dbReference>
<dbReference type="PANTHER" id="PTHR33604:SF3">
    <property type="entry name" value="OSJNBA0004B13.7 PROTEIN"/>
    <property type="match status" value="1"/>
</dbReference>
<comment type="caution">
    <text evidence="3">The sequence shown here is derived from an EMBL/GenBank/DDBJ whole genome shotgun (WGS) entry which is preliminary data.</text>
</comment>
<reference evidence="3" key="2">
    <citation type="submission" date="2021-10" db="EMBL/GenBank/DDBJ databases">
        <title>Phylogenomics reveals ancestral predisposition of the termite-cultivated fungus Termitomyces towards a domesticated lifestyle.</title>
        <authorList>
            <person name="Auxier B."/>
            <person name="Grum-Grzhimaylo A."/>
            <person name="Cardenas M.E."/>
            <person name="Lodge J.D."/>
            <person name="Laessoe T."/>
            <person name="Pedersen O."/>
            <person name="Smith M.E."/>
            <person name="Kuyper T.W."/>
            <person name="Franco-Molano E.A."/>
            <person name="Baroni T.J."/>
            <person name="Aanen D.K."/>
        </authorList>
    </citation>
    <scope>NUCLEOTIDE SEQUENCE</scope>
    <source>
        <strain evidence="3">D49</strain>
    </source>
</reference>
<feature type="region of interest" description="Disordered" evidence="1">
    <location>
        <begin position="590"/>
        <end position="611"/>
    </location>
</feature>
<accession>A0A9P7GS27</accession>
<evidence type="ECO:0000256" key="1">
    <source>
        <dbReference type="SAM" id="MobiDB-lite"/>
    </source>
</evidence>
<dbReference type="AlphaFoldDB" id="A0A9P7GS27"/>
<organism evidence="3 4">
    <name type="scientific">Sphagnurus paluster</name>
    <dbReference type="NCBI Taxonomy" id="117069"/>
    <lineage>
        <taxon>Eukaryota</taxon>
        <taxon>Fungi</taxon>
        <taxon>Dikarya</taxon>
        <taxon>Basidiomycota</taxon>
        <taxon>Agaricomycotina</taxon>
        <taxon>Agaricomycetes</taxon>
        <taxon>Agaricomycetidae</taxon>
        <taxon>Agaricales</taxon>
        <taxon>Tricholomatineae</taxon>
        <taxon>Lyophyllaceae</taxon>
        <taxon>Sphagnurus</taxon>
    </lineage>
</organism>
<dbReference type="PANTHER" id="PTHR33604">
    <property type="entry name" value="OSJNBA0004B13.7 PROTEIN"/>
    <property type="match status" value="1"/>
</dbReference>